<evidence type="ECO:0000256" key="1">
    <source>
        <dbReference type="ARBA" id="ARBA00022741"/>
    </source>
</evidence>
<dbReference type="EMBL" id="CACVAS010000047">
    <property type="protein sequence ID" value="CAA6808114.1"/>
    <property type="molecule type" value="Genomic_DNA"/>
</dbReference>
<accession>A0A6S6SZX1</accession>
<keyword evidence="2" id="KW-0067">ATP-binding</keyword>
<dbReference type="GO" id="GO:0005524">
    <property type="term" value="F:ATP binding"/>
    <property type="evidence" value="ECO:0007669"/>
    <property type="project" value="UniProtKB-KW"/>
</dbReference>
<reference evidence="4" key="1">
    <citation type="submission" date="2020-01" db="EMBL/GenBank/DDBJ databases">
        <authorList>
            <person name="Meier V. D."/>
            <person name="Meier V D."/>
        </authorList>
    </citation>
    <scope>NUCLEOTIDE SEQUENCE</scope>
    <source>
        <strain evidence="4">HLG_WM_MAG_01</strain>
    </source>
</reference>
<evidence type="ECO:0000259" key="3">
    <source>
        <dbReference type="Pfam" id="PF00004"/>
    </source>
</evidence>
<organism evidence="4">
    <name type="scientific">uncultured Sulfurovum sp</name>
    <dbReference type="NCBI Taxonomy" id="269237"/>
    <lineage>
        <taxon>Bacteria</taxon>
        <taxon>Pseudomonadati</taxon>
        <taxon>Campylobacterota</taxon>
        <taxon>Epsilonproteobacteria</taxon>
        <taxon>Campylobacterales</taxon>
        <taxon>Sulfurovaceae</taxon>
        <taxon>Sulfurovum</taxon>
        <taxon>environmental samples</taxon>
    </lineage>
</organism>
<evidence type="ECO:0000256" key="2">
    <source>
        <dbReference type="ARBA" id="ARBA00022840"/>
    </source>
</evidence>
<name>A0A6S6SZX1_9BACT</name>
<dbReference type="AlphaFoldDB" id="A0A6S6SZX1"/>
<dbReference type="InterPro" id="IPR052381">
    <property type="entry name" value="AAA_domain_protein"/>
</dbReference>
<dbReference type="InterPro" id="IPR003959">
    <property type="entry name" value="ATPase_AAA_core"/>
</dbReference>
<dbReference type="GO" id="GO:0016887">
    <property type="term" value="F:ATP hydrolysis activity"/>
    <property type="evidence" value="ECO:0007669"/>
    <property type="project" value="InterPro"/>
</dbReference>
<feature type="domain" description="ATPase AAA-type core" evidence="3">
    <location>
        <begin position="158"/>
        <end position="289"/>
    </location>
</feature>
<dbReference type="Gene3D" id="3.40.50.300">
    <property type="entry name" value="P-loop containing nucleotide triphosphate hydrolases"/>
    <property type="match status" value="1"/>
</dbReference>
<dbReference type="PANTHER" id="PTHR42960:SF1">
    <property type="entry name" value="YCF46 PROTEIN"/>
    <property type="match status" value="1"/>
</dbReference>
<dbReference type="PANTHER" id="PTHR42960">
    <property type="entry name" value="YCF46 PROTEIN"/>
    <property type="match status" value="1"/>
</dbReference>
<evidence type="ECO:0000313" key="4">
    <source>
        <dbReference type="EMBL" id="CAA6808114.1"/>
    </source>
</evidence>
<sequence>MLWIQTDEDIYYNRDTAKVKPLLKQALLERMPTLSSKEIDIRIGNIFFDPNEETIHSITDKEDIQTSTIISPSLPTKYGYGEMGFFTTIEIRGDNYPFTQEQINLEVPKDYVIYKRYGLVAKTPKATLDGLAGAEALTNDIAQMQILQELGIRTISAVFLFGVAGAGKSFWAEAFAGTTKSILLELDLAHFMSLPSPTRALEEMFDFFLSQKNQKYVILIDEIEKMFDFTGNSLIAKQVLGNLLTRLNTLYKLNYSNITIVATANNITQIVQNNPEFLRKGRFNRLYFLNYPSKSSAAKIFSLYMKKNQQILTKSIDKHYQEYIKKVQRKSTLLDRFFDDIEEKKWDIETIKIVFCFQYNIEECIRTIEEIYKRNKKTTGDHFVYSPPEIQAFSEELQDKYMLLLMDENIFKPNYDKISQIIKAGTMSKNHFTILDSQEHSLRHLITKIASLIIPLQISAAEGVSNQIAQSTSFSTGANKTKQFIEVS</sequence>
<protein>
    <submittedName>
        <fullName evidence="4">ATPase family protein associated with various cellular activities (AAA)</fullName>
    </submittedName>
</protein>
<dbReference type="SUPFAM" id="SSF52540">
    <property type="entry name" value="P-loop containing nucleoside triphosphate hydrolases"/>
    <property type="match status" value="1"/>
</dbReference>
<dbReference type="Pfam" id="PF00004">
    <property type="entry name" value="AAA"/>
    <property type="match status" value="1"/>
</dbReference>
<keyword evidence="1" id="KW-0547">Nucleotide-binding</keyword>
<dbReference type="InterPro" id="IPR027417">
    <property type="entry name" value="P-loop_NTPase"/>
</dbReference>
<proteinExistence type="predicted"/>
<gene>
    <name evidence="4" type="ORF">HELGO_WM3375</name>
</gene>